<dbReference type="CDD" id="cd00093">
    <property type="entry name" value="HTH_XRE"/>
    <property type="match status" value="1"/>
</dbReference>
<dbReference type="EMBL" id="WBOT01000001">
    <property type="protein sequence ID" value="KAB2335048.1"/>
    <property type="molecule type" value="Genomic_DNA"/>
</dbReference>
<protein>
    <submittedName>
        <fullName evidence="2">Helix-turn-helix transcriptional regulator</fullName>
    </submittedName>
</protein>
<name>A0A7V7RP75_9BACI</name>
<comment type="caution">
    <text evidence="2">The sequence shown here is derived from an EMBL/GenBank/DDBJ whole genome shotgun (WGS) entry which is preliminary data.</text>
</comment>
<evidence type="ECO:0000259" key="1">
    <source>
        <dbReference type="PROSITE" id="PS50943"/>
    </source>
</evidence>
<evidence type="ECO:0000313" key="2">
    <source>
        <dbReference type="EMBL" id="KAB2335048.1"/>
    </source>
</evidence>
<gene>
    <name evidence="2" type="ORF">F7732_00275</name>
</gene>
<keyword evidence="3" id="KW-1185">Reference proteome</keyword>
<feature type="domain" description="HTH cro/C1-type" evidence="1">
    <location>
        <begin position="5"/>
        <end position="59"/>
    </location>
</feature>
<dbReference type="SUPFAM" id="SSF47413">
    <property type="entry name" value="lambda repressor-like DNA-binding domains"/>
    <property type="match status" value="1"/>
</dbReference>
<accession>A0A7V7RP75</accession>
<dbReference type="OrthoDB" id="5190137at2"/>
<organism evidence="2 3">
    <name type="scientific">Bacillus mesophilum</name>
    <dbReference type="NCBI Taxonomy" id="1071718"/>
    <lineage>
        <taxon>Bacteria</taxon>
        <taxon>Bacillati</taxon>
        <taxon>Bacillota</taxon>
        <taxon>Bacilli</taxon>
        <taxon>Bacillales</taxon>
        <taxon>Bacillaceae</taxon>
        <taxon>Bacillus</taxon>
    </lineage>
</organism>
<dbReference type="SMART" id="SM00530">
    <property type="entry name" value="HTH_XRE"/>
    <property type="match status" value="1"/>
</dbReference>
<dbReference type="PROSITE" id="PS50943">
    <property type="entry name" value="HTH_CROC1"/>
    <property type="match status" value="1"/>
</dbReference>
<evidence type="ECO:0000313" key="3">
    <source>
        <dbReference type="Proteomes" id="UP000441354"/>
    </source>
</evidence>
<dbReference type="Proteomes" id="UP000441354">
    <property type="component" value="Unassembled WGS sequence"/>
</dbReference>
<reference evidence="2 3" key="1">
    <citation type="journal article" date="2014" name="Arch. Microbiol.">
        <title>Bacillus mesophilum sp. nov., strain IITR-54T, a novel 4-chlorobiphenyl dechlorinating bacterium.</title>
        <authorList>
            <person name="Manickam N."/>
            <person name="Singh N.K."/>
            <person name="Bajaj A."/>
            <person name="Kumar R.M."/>
            <person name="Kaur G."/>
            <person name="Kaur N."/>
            <person name="Bala M."/>
            <person name="Kumar A."/>
            <person name="Mayilraj S."/>
        </authorList>
    </citation>
    <scope>NUCLEOTIDE SEQUENCE [LARGE SCALE GENOMIC DNA]</scope>
    <source>
        <strain evidence="2 3">IITR-54</strain>
    </source>
</reference>
<proteinExistence type="predicted"/>
<dbReference type="InterPro" id="IPR010982">
    <property type="entry name" value="Lambda_DNA-bd_dom_sf"/>
</dbReference>
<dbReference type="Gene3D" id="1.10.260.40">
    <property type="entry name" value="lambda repressor-like DNA-binding domains"/>
    <property type="match status" value="1"/>
</dbReference>
<sequence length="75" mass="8421">MRIKMRNRRIELGLSQLEVAAKSGLTRANYSHIERGRSEPNLSQMVSIAKALNVAPNANFFVDKCDKMDQDINSA</sequence>
<dbReference type="RefSeq" id="WP_151571732.1">
    <property type="nucleotide sequence ID" value="NZ_WBOT01000001.1"/>
</dbReference>
<dbReference type="InterPro" id="IPR001387">
    <property type="entry name" value="Cro/C1-type_HTH"/>
</dbReference>
<dbReference type="AlphaFoldDB" id="A0A7V7RP75"/>
<dbReference type="GO" id="GO:0003677">
    <property type="term" value="F:DNA binding"/>
    <property type="evidence" value="ECO:0007669"/>
    <property type="project" value="InterPro"/>
</dbReference>
<dbReference type="Pfam" id="PF01381">
    <property type="entry name" value="HTH_3"/>
    <property type="match status" value="1"/>
</dbReference>